<keyword evidence="10" id="KW-0243">Dynein</keyword>
<dbReference type="EMBL" id="SUNJ01008757">
    <property type="protein sequence ID" value="TPP60966.1"/>
    <property type="molecule type" value="Genomic_DNA"/>
</dbReference>
<gene>
    <name evidence="11" type="ORF">FGIG_04744</name>
</gene>
<evidence type="ECO:0000256" key="5">
    <source>
        <dbReference type="ARBA" id="ARBA00022701"/>
    </source>
</evidence>
<dbReference type="PANTHER" id="PTHR11886">
    <property type="entry name" value="DYNEIN LIGHT CHAIN"/>
    <property type="match status" value="1"/>
</dbReference>
<sequence>MSKEDFTTTNKGHRALIKTTELNQDWQQLAVDVYAVASEKFTENKDIAEFIKKEFDLLHTGVWHCIVGKDFGCYVSHLSGGFSYFHIESKGILLFRTR</sequence>
<dbReference type="Proteomes" id="UP000316759">
    <property type="component" value="Unassembled WGS sequence"/>
</dbReference>
<evidence type="ECO:0000313" key="12">
    <source>
        <dbReference type="Proteomes" id="UP000316759"/>
    </source>
</evidence>
<dbReference type="STRING" id="46835.A0A504YKS8"/>
<evidence type="ECO:0000256" key="10">
    <source>
        <dbReference type="RuleBase" id="RU365010"/>
    </source>
</evidence>
<evidence type="ECO:0000256" key="6">
    <source>
        <dbReference type="ARBA" id="ARBA00022816"/>
    </source>
</evidence>
<dbReference type="InterPro" id="IPR037177">
    <property type="entry name" value="DLC_sf"/>
</dbReference>
<keyword evidence="11" id="KW-0969">Cilium</keyword>
<dbReference type="OrthoDB" id="10033309at2759"/>
<keyword evidence="12" id="KW-1185">Reference proteome</keyword>
<dbReference type="GO" id="GO:0007017">
    <property type="term" value="P:microtubule-based process"/>
    <property type="evidence" value="ECO:0007669"/>
    <property type="project" value="InterPro"/>
</dbReference>
<keyword evidence="7" id="KW-0653">Protein transport</keyword>
<keyword evidence="5 10" id="KW-0493">Microtubule</keyword>
<keyword evidence="11" id="KW-0966">Cell projection</keyword>
<keyword evidence="3" id="KW-0813">Transport</keyword>
<dbReference type="PANTHER" id="PTHR11886:SF35">
    <property type="entry name" value="DYNEIN LIGHT CHAIN"/>
    <property type="match status" value="1"/>
</dbReference>
<keyword evidence="11" id="KW-0282">Flagellum</keyword>
<dbReference type="Gene3D" id="3.30.740.10">
    <property type="entry name" value="Protein Inhibitor Of Neuronal Nitric Oxide Synthase"/>
    <property type="match status" value="1"/>
</dbReference>
<evidence type="ECO:0000256" key="8">
    <source>
        <dbReference type="ARBA" id="ARBA00023212"/>
    </source>
</evidence>
<accession>A0A504YKS8</accession>
<name>A0A504YKS8_FASGI</name>
<dbReference type="Pfam" id="PF01221">
    <property type="entry name" value="Dynein_light"/>
    <property type="match status" value="1"/>
</dbReference>
<evidence type="ECO:0000256" key="4">
    <source>
        <dbReference type="ARBA" id="ARBA00022490"/>
    </source>
</evidence>
<dbReference type="GO" id="GO:0015031">
    <property type="term" value="P:protein transport"/>
    <property type="evidence" value="ECO:0007669"/>
    <property type="project" value="UniProtKB-KW"/>
</dbReference>
<dbReference type="SMART" id="SM01375">
    <property type="entry name" value="Dynein_light"/>
    <property type="match status" value="1"/>
</dbReference>
<evidence type="ECO:0000256" key="3">
    <source>
        <dbReference type="ARBA" id="ARBA00022448"/>
    </source>
</evidence>
<keyword evidence="9" id="KW-0539">Nucleus</keyword>
<evidence type="ECO:0000313" key="11">
    <source>
        <dbReference type="EMBL" id="TPP60966.1"/>
    </source>
</evidence>
<protein>
    <recommendedName>
        <fullName evidence="10">Dynein light chain</fullName>
    </recommendedName>
</protein>
<proteinExistence type="inferred from homology"/>
<dbReference type="AlphaFoldDB" id="A0A504YKS8"/>
<dbReference type="SUPFAM" id="SSF54648">
    <property type="entry name" value="DLC"/>
    <property type="match status" value="1"/>
</dbReference>
<evidence type="ECO:0000256" key="1">
    <source>
        <dbReference type="ARBA" id="ARBA00004123"/>
    </source>
</evidence>
<keyword evidence="4 10" id="KW-0963">Cytoplasm</keyword>
<evidence type="ECO:0000256" key="9">
    <source>
        <dbReference type="ARBA" id="ARBA00023242"/>
    </source>
</evidence>
<dbReference type="GO" id="GO:0005634">
    <property type="term" value="C:nucleus"/>
    <property type="evidence" value="ECO:0007669"/>
    <property type="project" value="UniProtKB-SubCell"/>
</dbReference>
<organism evidence="11 12">
    <name type="scientific">Fasciola gigantica</name>
    <name type="common">Giant liver fluke</name>
    <dbReference type="NCBI Taxonomy" id="46835"/>
    <lineage>
        <taxon>Eukaryota</taxon>
        <taxon>Metazoa</taxon>
        <taxon>Spiralia</taxon>
        <taxon>Lophotrochozoa</taxon>
        <taxon>Platyhelminthes</taxon>
        <taxon>Trematoda</taxon>
        <taxon>Digenea</taxon>
        <taxon>Plagiorchiida</taxon>
        <taxon>Echinostomata</taxon>
        <taxon>Echinostomatoidea</taxon>
        <taxon>Fasciolidae</taxon>
        <taxon>Fasciola</taxon>
    </lineage>
</organism>
<comment type="caution">
    <text evidence="11">The sequence shown here is derived from an EMBL/GenBank/DDBJ whole genome shotgun (WGS) entry which is preliminary data.</text>
</comment>
<comment type="subcellular location">
    <subcellularLocation>
        <location evidence="2 10">Cytoplasm</location>
        <location evidence="2 10">Cytoskeleton</location>
    </subcellularLocation>
    <subcellularLocation>
        <location evidence="1">Nucleus</location>
    </subcellularLocation>
</comment>
<evidence type="ECO:0000256" key="2">
    <source>
        <dbReference type="ARBA" id="ARBA00004245"/>
    </source>
</evidence>
<keyword evidence="8 10" id="KW-0206">Cytoskeleton</keyword>
<dbReference type="GO" id="GO:0005874">
    <property type="term" value="C:microtubule"/>
    <property type="evidence" value="ECO:0007669"/>
    <property type="project" value="UniProtKB-KW"/>
</dbReference>
<keyword evidence="6" id="KW-0509">mRNA transport</keyword>
<dbReference type="InterPro" id="IPR001372">
    <property type="entry name" value="Dynein_light_chain_typ-1/2"/>
</dbReference>
<dbReference type="GO" id="GO:0005868">
    <property type="term" value="C:cytoplasmic dynein complex"/>
    <property type="evidence" value="ECO:0007669"/>
    <property type="project" value="TreeGrafter"/>
</dbReference>
<evidence type="ECO:0000256" key="7">
    <source>
        <dbReference type="ARBA" id="ARBA00022927"/>
    </source>
</evidence>
<dbReference type="FunFam" id="3.30.740.10:FF:000005">
    <property type="entry name" value="Dynein light chain"/>
    <property type="match status" value="1"/>
</dbReference>
<dbReference type="GO" id="GO:0045505">
    <property type="term" value="F:dynein intermediate chain binding"/>
    <property type="evidence" value="ECO:0007669"/>
    <property type="project" value="TreeGrafter"/>
</dbReference>
<dbReference type="GO" id="GO:0051028">
    <property type="term" value="P:mRNA transport"/>
    <property type="evidence" value="ECO:0007669"/>
    <property type="project" value="UniProtKB-KW"/>
</dbReference>
<reference evidence="11 12" key="1">
    <citation type="submission" date="2019-04" db="EMBL/GenBank/DDBJ databases">
        <title>Annotation for the trematode Fasciola gigantica.</title>
        <authorList>
            <person name="Choi Y.-J."/>
        </authorList>
    </citation>
    <scope>NUCLEOTIDE SEQUENCE [LARGE SCALE GENOMIC DNA]</scope>
    <source>
        <strain evidence="11">Uganda_cow_1</strain>
    </source>
</reference>
<comment type="similarity">
    <text evidence="10">Belongs to the dynein light chain family.</text>
</comment>
<keyword evidence="10" id="KW-0505">Motor protein</keyword>